<reference evidence="2" key="1">
    <citation type="journal article" date="2017" name="Nat. Ecol. Evol.">
        <title>Genome expansion and lineage-specific genetic innovations in the forest pathogenic fungi Armillaria.</title>
        <authorList>
            <person name="Sipos G."/>
            <person name="Prasanna A.N."/>
            <person name="Walter M.C."/>
            <person name="O'Connor E."/>
            <person name="Balint B."/>
            <person name="Krizsan K."/>
            <person name="Kiss B."/>
            <person name="Hess J."/>
            <person name="Varga T."/>
            <person name="Slot J."/>
            <person name="Riley R."/>
            <person name="Boka B."/>
            <person name="Rigling D."/>
            <person name="Barry K."/>
            <person name="Lee J."/>
            <person name="Mihaltcheva S."/>
            <person name="LaButti K."/>
            <person name="Lipzen A."/>
            <person name="Waldron R."/>
            <person name="Moloney N.M."/>
            <person name="Sperisen C."/>
            <person name="Kredics L."/>
            <person name="Vagvoelgyi C."/>
            <person name="Patrignani A."/>
            <person name="Fitzpatrick D."/>
            <person name="Nagy I."/>
            <person name="Doyle S."/>
            <person name="Anderson J.B."/>
            <person name="Grigoriev I.V."/>
            <person name="Gueldener U."/>
            <person name="Muensterkoetter M."/>
            <person name="Nagy L.G."/>
        </authorList>
    </citation>
    <scope>NUCLEOTIDE SEQUENCE [LARGE SCALE GENOMIC DNA]</scope>
    <source>
        <strain evidence="2">Ar21-2</strain>
    </source>
</reference>
<dbReference type="InParanoid" id="A0A2H3DV78"/>
<dbReference type="OMA" id="DANGQTW"/>
<organism evidence="1 2">
    <name type="scientific">Armillaria gallica</name>
    <name type="common">Bulbous honey fungus</name>
    <name type="synonym">Armillaria bulbosa</name>
    <dbReference type="NCBI Taxonomy" id="47427"/>
    <lineage>
        <taxon>Eukaryota</taxon>
        <taxon>Fungi</taxon>
        <taxon>Dikarya</taxon>
        <taxon>Basidiomycota</taxon>
        <taxon>Agaricomycotina</taxon>
        <taxon>Agaricomycetes</taxon>
        <taxon>Agaricomycetidae</taxon>
        <taxon>Agaricales</taxon>
        <taxon>Marasmiineae</taxon>
        <taxon>Physalacriaceae</taxon>
        <taxon>Armillaria</taxon>
    </lineage>
</organism>
<dbReference type="AlphaFoldDB" id="A0A2H3DV78"/>
<name>A0A2H3DV78_ARMGA</name>
<keyword evidence="2" id="KW-1185">Reference proteome</keyword>
<accession>A0A2H3DV78</accession>
<sequence>MYTMIPNSNGTDVCCPNVTSPVLSANVTVSQPSGPMSQYGFINQCTDVSVTPNEGMPPFTLTIAPAFHPPYNLTSNTMDPITWTSRAMPFFMSMVSSEGNIWVNGPLHVGAFGPTDCLAPGTV</sequence>
<gene>
    <name evidence="1" type="ORF">ARMGADRAFT_927350</name>
</gene>
<dbReference type="OrthoDB" id="2563021at2759"/>
<protein>
    <submittedName>
        <fullName evidence="1">Uncharacterized protein</fullName>
    </submittedName>
</protein>
<evidence type="ECO:0000313" key="1">
    <source>
        <dbReference type="EMBL" id="PBK94728.1"/>
    </source>
</evidence>
<proteinExistence type="predicted"/>
<dbReference type="EMBL" id="KZ293653">
    <property type="protein sequence ID" value="PBK94728.1"/>
    <property type="molecule type" value="Genomic_DNA"/>
</dbReference>
<evidence type="ECO:0000313" key="2">
    <source>
        <dbReference type="Proteomes" id="UP000217790"/>
    </source>
</evidence>
<dbReference type="Proteomes" id="UP000217790">
    <property type="component" value="Unassembled WGS sequence"/>
</dbReference>